<dbReference type="GO" id="GO:0004222">
    <property type="term" value="F:metalloendopeptidase activity"/>
    <property type="evidence" value="ECO:0007669"/>
    <property type="project" value="InterPro"/>
</dbReference>
<evidence type="ECO:0000256" key="4">
    <source>
        <dbReference type="ARBA" id="ARBA00022833"/>
    </source>
</evidence>
<evidence type="ECO:0000256" key="1">
    <source>
        <dbReference type="ARBA" id="ARBA00022670"/>
    </source>
</evidence>
<keyword evidence="2" id="KW-0479">Metal-binding</keyword>
<keyword evidence="10" id="KW-1185">Reference proteome</keyword>
<keyword evidence="1 6" id="KW-0645">Protease</keyword>
<dbReference type="Gene3D" id="3.30.2010.10">
    <property type="entry name" value="Metalloproteases ('zincins'), catalytic domain"/>
    <property type="match status" value="1"/>
</dbReference>
<feature type="transmembrane region" description="Helical" evidence="7">
    <location>
        <begin position="40"/>
        <end position="64"/>
    </location>
</feature>
<dbReference type="Proteomes" id="UP000256727">
    <property type="component" value="Unassembled WGS sequence"/>
</dbReference>
<evidence type="ECO:0000256" key="6">
    <source>
        <dbReference type="RuleBase" id="RU003983"/>
    </source>
</evidence>
<feature type="transmembrane region" description="Helical" evidence="7">
    <location>
        <begin position="98"/>
        <end position="118"/>
    </location>
</feature>
<proteinExistence type="inferred from homology"/>
<organism evidence="9 10">
    <name type="scientific">Citricoccus muralis</name>
    <dbReference type="NCBI Taxonomy" id="169134"/>
    <lineage>
        <taxon>Bacteria</taxon>
        <taxon>Bacillati</taxon>
        <taxon>Actinomycetota</taxon>
        <taxon>Actinomycetes</taxon>
        <taxon>Micrococcales</taxon>
        <taxon>Micrococcaceae</taxon>
        <taxon>Citricoccus</taxon>
    </lineage>
</organism>
<accession>A0A3D9LA59</accession>
<feature type="domain" description="Peptidase M48" evidence="8">
    <location>
        <begin position="156"/>
        <end position="219"/>
    </location>
</feature>
<dbReference type="CDD" id="cd07326">
    <property type="entry name" value="M56_BlaR1_MecR1_like"/>
    <property type="match status" value="1"/>
</dbReference>
<comment type="similarity">
    <text evidence="6">Belongs to the peptidase M48 family.</text>
</comment>
<feature type="transmembrane region" description="Helical" evidence="7">
    <location>
        <begin position="291"/>
        <end position="317"/>
    </location>
</feature>
<dbReference type="GO" id="GO:0006508">
    <property type="term" value="P:proteolysis"/>
    <property type="evidence" value="ECO:0007669"/>
    <property type="project" value="UniProtKB-KW"/>
</dbReference>
<dbReference type="GO" id="GO:0046872">
    <property type="term" value="F:metal ion binding"/>
    <property type="evidence" value="ECO:0007669"/>
    <property type="project" value="UniProtKB-KW"/>
</dbReference>
<comment type="cofactor">
    <cofactor evidence="6">
        <name>Zn(2+)</name>
        <dbReference type="ChEBI" id="CHEBI:29105"/>
    </cofactor>
    <text evidence="6">Binds 1 zinc ion per subunit.</text>
</comment>
<keyword evidence="7" id="KW-0472">Membrane</keyword>
<gene>
    <name evidence="9" type="ORF">C8E99_1045</name>
</gene>
<name>A0A3D9LA59_9MICC</name>
<dbReference type="EMBL" id="QREH01000001">
    <property type="protein sequence ID" value="REE03239.1"/>
    <property type="molecule type" value="Genomic_DNA"/>
</dbReference>
<evidence type="ECO:0000256" key="7">
    <source>
        <dbReference type="SAM" id="Phobius"/>
    </source>
</evidence>
<evidence type="ECO:0000256" key="3">
    <source>
        <dbReference type="ARBA" id="ARBA00022801"/>
    </source>
</evidence>
<keyword evidence="7" id="KW-0812">Transmembrane</keyword>
<evidence type="ECO:0000259" key="8">
    <source>
        <dbReference type="Pfam" id="PF01435"/>
    </source>
</evidence>
<dbReference type="AlphaFoldDB" id="A0A3D9LA59"/>
<keyword evidence="4 6" id="KW-0862">Zinc</keyword>
<keyword evidence="5 6" id="KW-0482">Metalloprotease</keyword>
<dbReference type="InterPro" id="IPR052173">
    <property type="entry name" value="Beta-lactam_resp_regulator"/>
</dbReference>
<protein>
    <submittedName>
        <fullName evidence="9">Peptidase M48-like protein</fullName>
    </submittedName>
</protein>
<feature type="transmembrane region" description="Helical" evidence="7">
    <location>
        <begin position="6"/>
        <end position="25"/>
    </location>
</feature>
<evidence type="ECO:0000256" key="2">
    <source>
        <dbReference type="ARBA" id="ARBA00022723"/>
    </source>
</evidence>
<sequence>MIAESLTVMLVLALTVSALAGPWVLRRAAPALVRAPRTSAALLTGSVVSWVITALALGPLLAWITSGPVLLPGSAADVCQRCLAAANPFPTATIDTGIPAAVLLALSALGAAGLAIMVGAEAHRQRRATTRTAHRLRVWAEPRQVLGHSVLVIDDSRPFALTLPRRHGGIFISKGALRALTRDELAAVLAHEHAHLYQRHHLITTTVASICRPLRWLPIMAAVEDALGHYLEIAADDAARRRVGTPALASALLTLGEHAHHAGHEAPLDGALHALGPDRIRHLVQPHTGPAGLLAALTTTSYLATLVLLATIVYLPYLGAALSGCA</sequence>
<comment type="caution">
    <text evidence="9">The sequence shown here is derived from an EMBL/GenBank/DDBJ whole genome shotgun (WGS) entry which is preliminary data.</text>
</comment>
<dbReference type="PANTHER" id="PTHR34978">
    <property type="entry name" value="POSSIBLE SENSOR-TRANSDUCER PROTEIN BLAR"/>
    <property type="match status" value="1"/>
</dbReference>
<evidence type="ECO:0000313" key="10">
    <source>
        <dbReference type="Proteomes" id="UP000256727"/>
    </source>
</evidence>
<dbReference type="PANTHER" id="PTHR34978:SF3">
    <property type="entry name" value="SLR0241 PROTEIN"/>
    <property type="match status" value="1"/>
</dbReference>
<evidence type="ECO:0000256" key="5">
    <source>
        <dbReference type="ARBA" id="ARBA00023049"/>
    </source>
</evidence>
<keyword evidence="3 6" id="KW-0378">Hydrolase</keyword>
<dbReference type="InterPro" id="IPR001915">
    <property type="entry name" value="Peptidase_M48"/>
</dbReference>
<dbReference type="Pfam" id="PF01435">
    <property type="entry name" value="Peptidase_M48"/>
    <property type="match status" value="1"/>
</dbReference>
<keyword evidence="7" id="KW-1133">Transmembrane helix</keyword>
<dbReference type="OrthoDB" id="9785340at2"/>
<reference evidence="9 10" key="1">
    <citation type="submission" date="2018-07" db="EMBL/GenBank/DDBJ databases">
        <title>Sequencing the genomes of 1000 actinobacteria strains.</title>
        <authorList>
            <person name="Klenk H.-P."/>
        </authorList>
    </citation>
    <scope>NUCLEOTIDE SEQUENCE [LARGE SCALE GENOMIC DNA]</scope>
    <source>
        <strain evidence="9 10">DSM 14442</strain>
    </source>
</reference>
<evidence type="ECO:0000313" key="9">
    <source>
        <dbReference type="EMBL" id="REE03239.1"/>
    </source>
</evidence>